<protein>
    <recommendedName>
        <fullName evidence="3">Lipoprotein</fullName>
    </recommendedName>
</protein>
<evidence type="ECO:0008006" key="3">
    <source>
        <dbReference type="Google" id="ProtNLM"/>
    </source>
</evidence>
<feature type="region of interest" description="Disordered" evidence="1">
    <location>
        <begin position="283"/>
        <end position="342"/>
    </location>
</feature>
<accession>A0A212J3Z2</accession>
<name>A0A212J3Z2_9DELT</name>
<dbReference type="AlphaFoldDB" id="A0A212J3Z2"/>
<evidence type="ECO:0000256" key="1">
    <source>
        <dbReference type="SAM" id="MobiDB-lite"/>
    </source>
</evidence>
<dbReference type="PROSITE" id="PS51257">
    <property type="entry name" value="PROKAR_LIPOPROTEIN"/>
    <property type="match status" value="1"/>
</dbReference>
<evidence type="ECO:0000313" key="2">
    <source>
        <dbReference type="EMBL" id="SBV94127.1"/>
    </source>
</evidence>
<gene>
    <name evidence="2" type="ORF">KL86DPRO_10648</name>
</gene>
<dbReference type="EMBL" id="FLUQ01000001">
    <property type="protein sequence ID" value="SBV94127.1"/>
    <property type="molecule type" value="Genomic_DNA"/>
</dbReference>
<proteinExistence type="predicted"/>
<reference evidence="2" key="1">
    <citation type="submission" date="2016-04" db="EMBL/GenBank/DDBJ databases">
        <authorList>
            <person name="Evans L.H."/>
            <person name="Alamgir A."/>
            <person name="Owens N."/>
            <person name="Weber N.D."/>
            <person name="Virtaneva K."/>
            <person name="Barbian K."/>
            <person name="Babar A."/>
            <person name="Rosenke K."/>
        </authorList>
    </citation>
    <scope>NUCLEOTIDE SEQUENCE</scope>
    <source>
        <strain evidence="2">86</strain>
    </source>
</reference>
<organism evidence="2">
    <name type="scientific">uncultured delta proteobacterium</name>
    <dbReference type="NCBI Taxonomy" id="34034"/>
    <lineage>
        <taxon>Bacteria</taxon>
        <taxon>Deltaproteobacteria</taxon>
        <taxon>environmental samples</taxon>
    </lineage>
</organism>
<sequence length="342" mass="37378">MHRYFFLLTAACILALTGCRTPQTVKDAWKGTRSYYYEYLNTPARLNLDDKGNVQDYEAALGMAISDFDVQLQELERALQNSDLSPDAEWVATMTSRFPWLSGVALADNEGIPRAKIPPNFPKPFEIGSLLEVDPKQQLKDLRSFVQNDPLGPEIYIGNPVYAGADFRGVITVHFDPRTLLARTGDAAQVVIAGPDGILWPGIYDPAAIPIAGVDWAERVKSDISGIERNDLGAFYWICRYIGNLPLIYAIRIQGEFPLQEENLRGLAEANALAIGPVDLSRLVPPPDAEMPGRTQEAAQTPETLDPGTPPAEISPDGHNSPLADPVPSGEDSRQGGTPLLE</sequence>